<dbReference type="Gene3D" id="1.10.287.130">
    <property type="match status" value="1"/>
</dbReference>
<dbReference type="InterPro" id="IPR009057">
    <property type="entry name" value="Homeodomain-like_sf"/>
</dbReference>
<dbReference type="SMART" id="SM00342">
    <property type="entry name" value="HTH_ARAC"/>
    <property type="match status" value="1"/>
</dbReference>
<dbReference type="PROSITE" id="PS50110">
    <property type="entry name" value="RESPONSE_REGULATORY"/>
    <property type="match status" value="1"/>
</dbReference>
<dbReference type="EC" id="2.7.13.3" evidence="2"/>
<dbReference type="InterPro" id="IPR005467">
    <property type="entry name" value="His_kinase_dom"/>
</dbReference>
<dbReference type="InterPro" id="IPR011123">
    <property type="entry name" value="Y_Y_Y"/>
</dbReference>
<dbReference type="SMART" id="SM00388">
    <property type="entry name" value="HisKA"/>
    <property type="match status" value="1"/>
</dbReference>
<dbReference type="SMART" id="SM00448">
    <property type="entry name" value="REC"/>
    <property type="match status" value="1"/>
</dbReference>
<feature type="modified residue" description="4-aspartylphosphate" evidence="7">
    <location>
        <position position="1012"/>
    </location>
</feature>
<evidence type="ECO:0000256" key="4">
    <source>
        <dbReference type="ARBA" id="ARBA00023015"/>
    </source>
</evidence>
<dbReference type="SUPFAM" id="SSF63829">
    <property type="entry name" value="Calcium-dependent phosphotriesterase"/>
    <property type="match status" value="2"/>
</dbReference>
<accession>A0ABZ0WBG5</accession>
<dbReference type="PROSITE" id="PS00041">
    <property type="entry name" value="HTH_ARAC_FAMILY_1"/>
    <property type="match status" value="1"/>
</dbReference>
<evidence type="ECO:0000256" key="3">
    <source>
        <dbReference type="ARBA" id="ARBA00022553"/>
    </source>
</evidence>
<dbReference type="Gene3D" id="2.130.10.10">
    <property type="entry name" value="YVTN repeat-like/Quinoprotein amine dehydrogenase"/>
    <property type="match status" value="3"/>
</dbReference>
<dbReference type="SMART" id="SM00387">
    <property type="entry name" value="HATPase_c"/>
    <property type="match status" value="1"/>
</dbReference>
<evidence type="ECO:0000313" key="12">
    <source>
        <dbReference type="EMBL" id="WQD40284.1"/>
    </source>
</evidence>
<dbReference type="InterPro" id="IPR013783">
    <property type="entry name" value="Ig-like_fold"/>
</dbReference>
<evidence type="ECO:0000256" key="5">
    <source>
        <dbReference type="ARBA" id="ARBA00023125"/>
    </source>
</evidence>
<dbReference type="InterPro" id="IPR003594">
    <property type="entry name" value="HATPase_dom"/>
</dbReference>
<feature type="chain" id="PRO_5046488431" description="histidine kinase" evidence="8">
    <location>
        <begin position="23"/>
        <end position="1214"/>
    </location>
</feature>
<dbReference type="PANTHER" id="PTHR43547:SF2">
    <property type="entry name" value="HYBRID SIGNAL TRANSDUCTION HISTIDINE KINASE C"/>
    <property type="match status" value="1"/>
</dbReference>
<dbReference type="InterPro" id="IPR015943">
    <property type="entry name" value="WD40/YVTN_repeat-like_dom_sf"/>
</dbReference>
<dbReference type="InterPro" id="IPR036097">
    <property type="entry name" value="HisK_dim/P_sf"/>
</dbReference>
<protein>
    <recommendedName>
        <fullName evidence="2">histidine kinase</fullName>
        <ecNumber evidence="2">2.7.13.3</ecNumber>
    </recommendedName>
</protein>
<dbReference type="InterPro" id="IPR001789">
    <property type="entry name" value="Sig_transdc_resp-reg_receiver"/>
</dbReference>
<feature type="domain" description="Response regulatory" evidence="11">
    <location>
        <begin position="964"/>
        <end position="1079"/>
    </location>
</feature>
<sequence>MAVYRGILTGLLMVFCITTAKSQPVTFEYITAKNGLPQSTVLGIVKDKYGFMWFGTWNGLCRYDGYSLKIYRTIPGDTTSLSSSRIHYLYKDENGDIWVSVFNQVVCRYNYATDNFTRFKLSSLPMPFRDSVNRLRSLDIFTHSKDFIRNVIGPFHLSESKESIYFETPVDGHGSLNDNNVNSVYRDNEGILWVGTRAGGVNKADLNANKFESEIIHEPGRANVGTAIRSMWVDKEGVWLGSDYNGLIYMDKLTGAYQYVSPQLANENIKALLKDNNGHIWIGKRSGLDKYDPKTKQVTSYFKSSVEQSKSRFYAIAEDPITHDLLFSYYHGVIKYDYRTKALKEQPLAAYGRSGAGCLFFDSKNNLWIGTEYSGVIQIKRNASGNTWVDTVLYTTMASDSRSPDERVYAITEDSEGTIWVGAANGLTRINPHTRASKTYTIKDGLVDHYITQVMAQDPGFVWFAHKNGLSKFNIKTGHIQNYAVKKPGQEYEFMDGSGFFDLESGQMYYGTTQGFVHFDPDEIIDNPFLPVTTFTNLQVLNKTVKVGDTINGRVILSTPLHLAKTITLTHEDKSFSVEFSALHFSNPARNQYAYMLEGQDKDWVYIDASRRVAGYSNLSAGKYLLKVMASNSDGVWNRVPATLEIIVLPPWWKTGWAYSIYTLLSLLGIYIIVRIVQVRQQYHRQILTERLKAEKAEELDQLKSSFFTNVSHEFRTPLTLIVDPLRSLLTRQDASEKEMAHYNVMYRNAQRLLALINQFLDFRKIESGKMRLQPVRQDLVAFVKNTAAAFSFKAEDQNIQFEVIAEPSVIQLGFDQDVTGKILYNLISNAFKFTPAGGTISVNVAANSEAPELVEITVTDTGLGIPADKLDKIFDPFFQVESAQQHAGTGVGLSLTRELVALHKGTISVSSTTGTGTIFTLLLTNLETDANVSTLSNTPFHEELSPLEEQPIAEPATAAERSIVLVVEDNDDIRNYIRQNLAGEYTILEASNGIEGLGKAISDIPDLVISDIMMPGMNGLEMCRQLKSDEKTSHIPVILLTARQSDQYEAEGYETGADAYIVKPFSMPLLQVRVRNLIASRAQLRQLFAQSPESYANPVGLTAADKSFLAKATRLVEEHMSEAEVNVEWLGGQLFMSRTQLYRKIKAVTNQSVHEFVTGIRLSKAAEMLLQGQHSVTEIAYTVGYADATSFTRMFQKQYGTTPKKYSQSSKTD</sequence>
<dbReference type="Gene3D" id="1.10.10.60">
    <property type="entry name" value="Homeodomain-like"/>
    <property type="match status" value="1"/>
</dbReference>
<dbReference type="PRINTS" id="PR00344">
    <property type="entry name" value="BCTRLSENSOR"/>
</dbReference>
<dbReference type="CDD" id="cd00082">
    <property type="entry name" value="HisKA"/>
    <property type="match status" value="1"/>
</dbReference>
<evidence type="ECO:0000256" key="2">
    <source>
        <dbReference type="ARBA" id="ARBA00012438"/>
    </source>
</evidence>
<evidence type="ECO:0000256" key="8">
    <source>
        <dbReference type="SAM" id="SignalP"/>
    </source>
</evidence>
<keyword evidence="6" id="KW-0804">Transcription</keyword>
<proteinExistence type="predicted"/>
<name>A0ABZ0WBG5_9BACT</name>
<evidence type="ECO:0000256" key="1">
    <source>
        <dbReference type="ARBA" id="ARBA00000085"/>
    </source>
</evidence>
<dbReference type="SUPFAM" id="SSF52172">
    <property type="entry name" value="CheY-like"/>
    <property type="match status" value="1"/>
</dbReference>
<dbReference type="CDD" id="cd16922">
    <property type="entry name" value="HATPase_EvgS-ArcB-TorS-like"/>
    <property type="match status" value="1"/>
</dbReference>
<dbReference type="PROSITE" id="PS50109">
    <property type="entry name" value="HIS_KIN"/>
    <property type="match status" value="1"/>
</dbReference>
<dbReference type="PANTHER" id="PTHR43547">
    <property type="entry name" value="TWO-COMPONENT HISTIDINE KINASE"/>
    <property type="match status" value="1"/>
</dbReference>
<keyword evidence="3 7" id="KW-0597">Phosphoprotein</keyword>
<evidence type="ECO:0000259" key="9">
    <source>
        <dbReference type="PROSITE" id="PS01124"/>
    </source>
</evidence>
<dbReference type="Pfam" id="PF07494">
    <property type="entry name" value="Reg_prop"/>
    <property type="match status" value="4"/>
</dbReference>
<dbReference type="Pfam" id="PF00072">
    <property type="entry name" value="Response_reg"/>
    <property type="match status" value="1"/>
</dbReference>
<dbReference type="Pfam" id="PF00512">
    <property type="entry name" value="HisKA"/>
    <property type="match status" value="1"/>
</dbReference>
<evidence type="ECO:0000313" key="13">
    <source>
        <dbReference type="Proteomes" id="UP001325680"/>
    </source>
</evidence>
<dbReference type="CDD" id="cd17574">
    <property type="entry name" value="REC_OmpR"/>
    <property type="match status" value="1"/>
</dbReference>
<evidence type="ECO:0000259" key="11">
    <source>
        <dbReference type="PROSITE" id="PS50110"/>
    </source>
</evidence>
<comment type="catalytic activity">
    <reaction evidence="1">
        <text>ATP + protein L-histidine = ADP + protein N-phospho-L-histidine.</text>
        <dbReference type="EC" id="2.7.13.3"/>
    </reaction>
</comment>
<dbReference type="Pfam" id="PF07495">
    <property type="entry name" value="Y_Y_Y"/>
    <property type="match status" value="1"/>
</dbReference>
<gene>
    <name evidence="12" type="ORF">U0035_09020</name>
</gene>
<evidence type="ECO:0000259" key="10">
    <source>
        <dbReference type="PROSITE" id="PS50109"/>
    </source>
</evidence>
<dbReference type="Pfam" id="PF02518">
    <property type="entry name" value="HATPase_c"/>
    <property type="match status" value="1"/>
</dbReference>
<keyword evidence="13" id="KW-1185">Reference proteome</keyword>
<dbReference type="Gene3D" id="2.60.40.10">
    <property type="entry name" value="Immunoglobulins"/>
    <property type="match status" value="1"/>
</dbReference>
<dbReference type="SUPFAM" id="SSF46689">
    <property type="entry name" value="Homeodomain-like"/>
    <property type="match status" value="1"/>
</dbReference>
<feature type="domain" description="HTH araC/xylS-type" evidence="9">
    <location>
        <begin position="1111"/>
        <end position="1210"/>
    </location>
</feature>
<keyword evidence="4" id="KW-0805">Transcription regulation</keyword>
<dbReference type="Gene3D" id="3.30.565.10">
    <property type="entry name" value="Histidine kinase-like ATPase, C-terminal domain"/>
    <property type="match status" value="1"/>
</dbReference>
<feature type="domain" description="Histidine kinase" evidence="10">
    <location>
        <begin position="710"/>
        <end position="928"/>
    </location>
</feature>
<dbReference type="SUPFAM" id="SSF55874">
    <property type="entry name" value="ATPase domain of HSP90 chaperone/DNA topoisomerase II/histidine kinase"/>
    <property type="match status" value="1"/>
</dbReference>
<dbReference type="InterPro" id="IPR011006">
    <property type="entry name" value="CheY-like_superfamily"/>
</dbReference>
<feature type="signal peptide" evidence="8">
    <location>
        <begin position="1"/>
        <end position="22"/>
    </location>
</feature>
<dbReference type="InterPro" id="IPR004358">
    <property type="entry name" value="Sig_transdc_His_kin-like_C"/>
</dbReference>
<dbReference type="Pfam" id="PF12833">
    <property type="entry name" value="HTH_18"/>
    <property type="match status" value="1"/>
</dbReference>
<dbReference type="InterPro" id="IPR011110">
    <property type="entry name" value="Reg_prop"/>
</dbReference>
<organism evidence="12 13">
    <name type="scientific">Niabella yanshanensis</name>
    <dbReference type="NCBI Taxonomy" id="577386"/>
    <lineage>
        <taxon>Bacteria</taxon>
        <taxon>Pseudomonadati</taxon>
        <taxon>Bacteroidota</taxon>
        <taxon>Chitinophagia</taxon>
        <taxon>Chitinophagales</taxon>
        <taxon>Chitinophagaceae</taxon>
        <taxon>Niabella</taxon>
    </lineage>
</organism>
<dbReference type="Gene3D" id="3.40.50.2300">
    <property type="match status" value="1"/>
</dbReference>
<dbReference type="SUPFAM" id="SSF47384">
    <property type="entry name" value="Homodimeric domain of signal transducing histidine kinase"/>
    <property type="match status" value="1"/>
</dbReference>
<evidence type="ECO:0000256" key="6">
    <source>
        <dbReference type="ARBA" id="ARBA00023163"/>
    </source>
</evidence>
<dbReference type="InterPro" id="IPR003661">
    <property type="entry name" value="HisK_dim/P_dom"/>
</dbReference>
<dbReference type="InterPro" id="IPR036890">
    <property type="entry name" value="HATPase_C_sf"/>
</dbReference>
<dbReference type="InterPro" id="IPR018060">
    <property type="entry name" value="HTH_AraC"/>
</dbReference>
<keyword evidence="8" id="KW-0732">Signal</keyword>
<reference evidence="12 13" key="1">
    <citation type="submission" date="2023-12" db="EMBL/GenBank/DDBJ databases">
        <title>Genome sequencing and assembly of bacterial species from a model synthetic community.</title>
        <authorList>
            <person name="Hogle S.L."/>
        </authorList>
    </citation>
    <scope>NUCLEOTIDE SEQUENCE [LARGE SCALE GENOMIC DNA]</scope>
    <source>
        <strain evidence="12 13">HAMBI_3031</strain>
    </source>
</reference>
<evidence type="ECO:0000256" key="7">
    <source>
        <dbReference type="PROSITE-ProRule" id="PRU00169"/>
    </source>
</evidence>
<dbReference type="RefSeq" id="WP_162817770.1">
    <property type="nucleotide sequence ID" value="NZ_CP139960.1"/>
</dbReference>
<dbReference type="EMBL" id="CP139960">
    <property type="protein sequence ID" value="WQD40284.1"/>
    <property type="molecule type" value="Genomic_DNA"/>
</dbReference>
<keyword evidence="5" id="KW-0238">DNA-binding</keyword>
<dbReference type="InterPro" id="IPR018062">
    <property type="entry name" value="HTH_AraC-typ_CS"/>
</dbReference>
<dbReference type="PROSITE" id="PS01124">
    <property type="entry name" value="HTH_ARAC_FAMILY_2"/>
    <property type="match status" value="1"/>
</dbReference>
<dbReference type="Proteomes" id="UP001325680">
    <property type="component" value="Chromosome"/>
</dbReference>